<dbReference type="GO" id="GO:0006457">
    <property type="term" value="P:protein folding"/>
    <property type="evidence" value="ECO:0007669"/>
    <property type="project" value="InterPro"/>
</dbReference>
<evidence type="ECO:0000259" key="3">
    <source>
        <dbReference type="PROSITE" id="PS50076"/>
    </source>
</evidence>
<name>A0A0D3F066_9ORYZ</name>
<dbReference type="CDD" id="cd10747">
    <property type="entry name" value="DnaJ_C"/>
    <property type="match status" value="1"/>
</dbReference>
<dbReference type="PRINTS" id="PR00625">
    <property type="entry name" value="JDOMAIN"/>
</dbReference>
<keyword evidence="1" id="KW-0143">Chaperone</keyword>
<dbReference type="PROSITE" id="PS50076">
    <property type="entry name" value="DNAJ_2"/>
    <property type="match status" value="1"/>
</dbReference>
<dbReference type="Pfam" id="PF00226">
    <property type="entry name" value="DnaJ"/>
    <property type="match status" value="1"/>
</dbReference>
<dbReference type="SMART" id="SM00271">
    <property type="entry name" value="DnaJ"/>
    <property type="match status" value="1"/>
</dbReference>
<dbReference type="SUPFAM" id="SSF46565">
    <property type="entry name" value="Chaperone J-domain"/>
    <property type="match status" value="1"/>
</dbReference>
<dbReference type="SUPFAM" id="SSF49493">
    <property type="entry name" value="HSP40/DnaJ peptide-binding domain"/>
    <property type="match status" value="2"/>
</dbReference>
<evidence type="ECO:0000256" key="2">
    <source>
        <dbReference type="SAM" id="MobiDB-lite"/>
    </source>
</evidence>
<dbReference type="FunFam" id="2.60.260.20:FF:000015">
    <property type="entry name" value="Heat shock protein 40"/>
    <property type="match status" value="1"/>
</dbReference>
<dbReference type="PANTHER" id="PTHR24078:SF553">
    <property type="entry name" value="DNAJ HOMOLOG SUBFAMILY B MEMBER 5"/>
    <property type="match status" value="1"/>
</dbReference>
<dbReference type="Proteomes" id="UP000026960">
    <property type="component" value="Chromosome 2"/>
</dbReference>
<organism evidence="4">
    <name type="scientific">Oryza barthii</name>
    <dbReference type="NCBI Taxonomy" id="65489"/>
    <lineage>
        <taxon>Eukaryota</taxon>
        <taxon>Viridiplantae</taxon>
        <taxon>Streptophyta</taxon>
        <taxon>Embryophyta</taxon>
        <taxon>Tracheophyta</taxon>
        <taxon>Spermatophyta</taxon>
        <taxon>Magnoliopsida</taxon>
        <taxon>Liliopsida</taxon>
        <taxon>Poales</taxon>
        <taxon>Poaceae</taxon>
        <taxon>BOP clade</taxon>
        <taxon>Oryzoideae</taxon>
        <taxon>Oryzeae</taxon>
        <taxon>Oryzinae</taxon>
        <taxon>Oryza</taxon>
    </lineage>
</organism>
<evidence type="ECO:0000313" key="4">
    <source>
        <dbReference type="EnsemblPlants" id="OBART02G02270.1"/>
    </source>
</evidence>
<dbReference type="STRING" id="65489.A0A0D3F066"/>
<dbReference type="GO" id="GO:0051087">
    <property type="term" value="F:protein-folding chaperone binding"/>
    <property type="evidence" value="ECO:0007669"/>
    <property type="project" value="TreeGrafter"/>
</dbReference>
<dbReference type="InterPro" id="IPR002939">
    <property type="entry name" value="DnaJ_C"/>
</dbReference>
<accession>A0A0D3F066</accession>
<keyword evidence="5" id="KW-1185">Reference proteome</keyword>
<proteinExistence type="predicted"/>
<feature type="region of interest" description="Disordered" evidence="2">
    <location>
        <begin position="119"/>
        <end position="238"/>
    </location>
</feature>
<dbReference type="PANTHER" id="PTHR24078">
    <property type="entry name" value="DNAJ HOMOLOG SUBFAMILY C MEMBER"/>
    <property type="match status" value="1"/>
</dbReference>
<dbReference type="EnsemblPlants" id="OBART02G02270.1">
    <property type="protein sequence ID" value="OBART02G02270.1"/>
    <property type="gene ID" value="OBART02G02270"/>
</dbReference>
<dbReference type="Gramene" id="OBART02G02270.1">
    <property type="protein sequence ID" value="OBART02G02270.1"/>
    <property type="gene ID" value="OBART02G02270"/>
</dbReference>
<dbReference type="PaxDb" id="65489-OBART02G02270.1"/>
<dbReference type="FunFam" id="2.60.260.20:FF:000030">
    <property type="entry name" value="DNAJ heat shock family protein"/>
    <property type="match status" value="1"/>
</dbReference>
<dbReference type="GO" id="GO:0005829">
    <property type="term" value="C:cytosol"/>
    <property type="evidence" value="ECO:0007669"/>
    <property type="project" value="TreeGrafter"/>
</dbReference>
<feature type="compositionally biased region" description="Basic and acidic residues" evidence="2">
    <location>
        <begin position="135"/>
        <end position="151"/>
    </location>
</feature>
<dbReference type="Pfam" id="PF01556">
    <property type="entry name" value="DnaJ_C"/>
    <property type="match status" value="1"/>
</dbReference>
<feature type="compositionally biased region" description="Low complexity" evidence="2">
    <location>
        <begin position="219"/>
        <end position="233"/>
    </location>
</feature>
<dbReference type="GO" id="GO:0005783">
    <property type="term" value="C:endoplasmic reticulum"/>
    <property type="evidence" value="ECO:0007669"/>
    <property type="project" value="UniProtKB-ARBA"/>
</dbReference>
<evidence type="ECO:0000256" key="1">
    <source>
        <dbReference type="ARBA" id="ARBA00023186"/>
    </source>
</evidence>
<dbReference type="InterPro" id="IPR008971">
    <property type="entry name" value="HSP40/DnaJ_pept-bd"/>
</dbReference>
<dbReference type="HOGENOM" id="CLU_017633_0_0_1"/>
<dbReference type="AlphaFoldDB" id="A0A0D3F066"/>
<dbReference type="InterPro" id="IPR051339">
    <property type="entry name" value="DnaJ_subfamily_B"/>
</dbReference>
<dbReference type="eggNOG" id="KOG0714">
    <property type="taxonomic scope" value="Eukaryota"/>
</dbReference>
<protein>
    <recommendedName>
        <fullName evidence="3">J domain-containing protein</fullName>
    </recommendedName>
</protein>
<dbReference type="Gene3D" id="2.60.260.20">
    <property type="entry name" value="Urease metallochaperone UreE, N-terminal domain"/>
    <property type="match status" value="2"/>
</dbReference>
<dbReference type="Gene3D" id="1.10.287.110">
    <property type="entry name" value="DnaJ domain"/>
    <property type="match status" value="1"/>
</dbReference>
<dbReference type="GO" id="GO:0051082">
    <property type="term" value="F:unfolded protein binding"/>
    <property type="evidence" value="ECO:0007669"/>
    <property type="project" value="InterPro"/>
</dbReference>
<reference evidence="4" key="1">
    <citation type="journal article" date="2009" name="Rice">
        <title>De Novo Next Generation Sequencing of Plant Genomes.</title>
        <authorList>
            <person name="Rounsley S."/>
            <person name="Marri P.R."/>
            <person name="Yu Y."/>
            <person name="He R."/>
            <person name="Sisneros N."/>
            <person name="Goicoechea J.L."/>
            <person name="Lee S.J."/>
            <person name="Angelova A."/>
            <person name="Kudrna D."/>
            <person name="Luo M."/>
            <person name="Affourtit J."/>
            <person name="Desany B."/>
            <person name="Knight J."/>
            <person name="Niazi F."/>
            <person name="Egholm M."/>
            <person name="Wing R.A."/>
        </authorList>
    </citation>
    <scope>NUCLEOTIDE SEQUENCE [LARGE SCALE GENOMIC DNA]</scope>
    <source>
        <strain evidence="4">cv. IRGC 105608</strain>
    </source>
</reference>
<evidence type="ECO:0000313" key="5">
    <source>
        <dbReference type="Proteomes" id="UP000026960"/>
    </source>
</evidence>
<dbReference type="InterPro" id="IPR036869">
    <property type="entry name" value="J_dom_sf"/>
</dbReference>
<reference evidence="4" key="2">
    <citation type="submission" date="2015-03" db="UniProtKB">
        <authorList>
            <consortium name="EnsemblPlants"/>
        </authorList>
    </citation>
    <scope>IDENTIFICATION</scope>
</reference>
<dbReference type="CDD" id="cd06257">
    <property type="entry name" value="DnaJ"/>
    <property type="match status" value="1"/>
</dbReference>
<sequence>MKRSEPAKYEIVIEMAGGCGGGGGGGAGDLTSAPLVAPPPSHPASAASARRIEAEVAGARQALLSPRQPPTQPCTTCRAAANPEFVRARMGMDYYNILKVNRNATLEDLKKSYRRLARTWHPDKNPTGGAEAEANDPKKRAVYDRYGEEGLKGMPPPGSQSRTSAAAGSSGPSNFQYNPSDPDDFFAEFMASNKPYSFDQERKRFQPRSQWTAGNTRGEASSASHKESSTSTSQLEKPPAIEKTLLCTLEELYNGTKRKMKITRNVANTDGKVEIETEVLPVEVLPGWKKGTKITFPNKGDRLSGQLPQDLTFVIDLKPHDVYLLEGNNLVATQVIPLVDALAGTTIHLKTLDGRNLPIRVEEVVRPGHEIVLANEGWPIRKEPGKKGNLKIKFDVTFPTRLSSSQRAAIRQIMGG</sequence>
<dbReference type="InterPro" id="IPR001623">
    <property type="entry name" value="DnaJ_domain"/>
</dbReference>
<feature type="compositionally biased region" description="Polar residues" evidence="2">
    <location>
        <begin position="159"/>
        <end position="179"/>
    </location>
</feature>
<feature type="domain" description="J" evidence="3">
    <location>
        <begin position="93"/>
        <end position="147"/>
    </location>
</feature>
<feature type="region of interest" description="Disordered" evidence="2">
    <location>
        <begin position="23"/>
        <end position="48"/>
    </location>
</feature>